<evidence type="ECO:0000313" key="5">
    <source>
        <dbReference type="EMBL" id="EIC02922.1"/>
    </source>
</evidence>
<keyword evidence="3" id="KW-0963">Cytoplasm</keyword>
<evidence type="ECO:0000256" key="4">
    <source>
        <dbReference type="RuleBase" id="RU000535"/>
    </source>
</evidence>
<dbReference type="GO" id="GO:0051082">
    <property type="term" value="F:unfolded protein binding"/>
    <property type="evidence" value="ECO:0007669"/>
    <property type="project" value="TreeGrafter"/>
</dbReference>
<accession>H7EHP6</accession>
<dbReference type="RefSeq" id="WP_002702234.1">
    <property type="nucleotide sequence ID" value="NZ_AGRW01000029.1"/>
</dbReference>
<dbReference type="PRINTS" id="PR00297">
    <property type="entry name" value="CHAPERONIN10"/>
</dbReference>
<proteinExistence type="inferred from homology"/>
<dbReference type="PANTHER" id="PTHR10772:SF63">
    <property type="entry name" value="20 KDA CHAPERONIN, CHLOROPLASTIC"/>
    <property type="match status" value="1"/>
</dbReference>
<dbReference type="SMART" id="SM00883">
    <property type="entry name" value="Cpn10"/>
    <property type="match status" value="1"/>
</dbReference>
<gene>
    <name evidence="3" type="primary">groES</name>
    <name evidence="3" type="synonym">groS</name>
    <name evidence="5" type="ORF">TresaDRAFT_2676</name>
</gene>
<evidence type="ECO:0000313" key="6">
    <source>
        <dbReference type="Proteomes" id="UP000003571"/>
    </source>
</evidence>
<dbReference type="GO" id="GO:0046872">
    <property type="term" value="F:metal ion binding"/>
    <property type="evidence" value="ECO:0007669"/>
    <property type="project" value="TreeGrafter"/>
</dbReference>
<dbReference type="Gene3D" id="2.30.33.40">
    <property type="entry name" value="GroES chaperonin"/>
    <property type="match status" value="1"/>
</dbReference>
<dbReference type="PANTHER" id="PTHR10772">
    <property type="entry name" value="10 KDA HEAT SHOCK PROTEIN"/>
    <property type="match status" value="1"/>
</dbReference>
<organism evidence="5 6">
    <name type="scientific">Treponema saccharophilum DSM 2985</name>
    <dbReference type="NCBI Taxonomy" id="907348"/>
    <lineage>
        <taxon>Bacteria</taxon>
        <taxon>Pseudomonadati</taxon>
        <taxon>Spirochaetota</taxon>
        <taxon>Spirochaetia</taxon>
        <taxon>Spirochaetales</taxon>
        <taxon>Treponemataceae</taxon>
        <taxon>Treponema</taxon>
    </lineage>
</organism>
<dbReference type="NCBIfam" id="NF001531">
    <property type="entry name" value="PRK00364.2-2"/>
    <property type="match status" value="1"/>
</dbReference>
<dbReference type="EMBL" id="AGRW01000029">
    <property type="protein sequence ID" value="EIC02922.1"/>
    <property type="molecule type" value="Genomic_DNA"/>
</dbReference>
<dbReference type="HAMAP" id="MF_00580">
    <property type="entry name" value="CH10"/>
    <property type="match status" value="1"/>
</dbReference>
<dbReference type="InterPro" id="IPR037124">
    <property type="entry name" value="Chaperonin_GroES_sf"/>
</dbReference>
<dbReference type="InterPro" id="IPR018369">
    <property type="entry name" value="Chaprnonin_Cpn10_CS"/>
</dbReference>
<comment type="subunit">
    <text evidence="3">Heptamer of 7 subunits arranged in a ring. Interacts with the chaperonin GroEL.</text>
</comment>
<dbReference type="GO" id="GO:0044183">
    <property type="term" value="F:protein folding chaperone"/>
    <property type="evidence" value="ECO:0007669"/>
    <property type="project" value="InterPro"/>
</dbReference>
<evidence type="ECO:0000256" key="3">
    <source>
        <dbReference type="HAMAP-Rule" id="MF_00580"/>
    </source>
</evidence>
<name>H7EHP6_9SPIR</name>
<evidence type="ECO:0000256" key="1">
    <source>
        <dbReference type="ARBA" id="ARBA00006975"/>
    </source>
</evidence>
<dbReference type="GO" id="GO:0005737">
    <property type="term" value="C:cytoplasm"/>
    <property type="evidence" value="ECO:0007669"/>
    <property type="project" value="UniProtKB-SubCell"/>
</dbReference>
<comment type="subcellular location">
    <subcellularLocation>
        <location evidence="3">Cytoplasm</location>
    </subcellularLocation>
</comment>
<comment type="function">
    <text evidence="3 4">Together with the chaperonin GroEL, plays an essential role in assisting protein folding. The GroEL-GroES system forms a nano-cage that allows encapsulation of the non-native substrate proteins and provides a physical environment optimized to promote and accelerate protein folding. GroES binds to the apical surface of the GroEL ring, thereby capping the opening of the GroEL channel.</text>
</comment>
<reference evidence="5 6" key="1">
    <citation type="submission" date="2011-09" db="EMBL/GenBank/DDBJ databases">
        <title>The draft genome of Treponema saccharophilum DSM 2985.</title>
        <authorList>
            <consortium name="US DOE Joint Genome Institute (JGI-PGF)"/>
            <person name="Lucas S."/>
            <person name="Copeland A."/>
            <person name="Lapidus A."/>
            <person name="Glavina del Rio T."/>
            <person name="Dalin E."/>
            <person name="Tice H."/>
            <person name="Bruce D."/>
            <person name="Goodwin L."/>
            <person name="Pitluck S."/>
            <person name="Peters L."/>
            <person name="Kyrpides N."/>
            <person name="Mavromatis K."/>
            <person name="Ivanova N."/>
            <person name="Markowitz V."/>
            <person name="Cheng J.-F."/>
            <person name="Hugenholtz P."/>
            <person name="Woyke T."/>
            <person name="Wu D."/>
            <person name="Gronow S."/>
            <person name="Wellnitz S."/>
            <person name="Brambilla E."/>
            <person name="Klenk H.-P."/>
            <person name="Eisen J.A."/>
        </authorList>
    </citation>
    <scope>NUCLEOTIDE SEQUENCE [LARGE SCALE GENOMIC DNA]</scope>
    <source>
        <strain evidence="5 6">DSM 2985</strain>
    </source>
</reference>
<dbReference type="GO" id="GO:0005524">
    <property type="term" value="F:ATP binding"/>
    <property type="evidence" value="ECO:0007669"/>
    <property type="project" value="InterPro"/>
</dbReference>
<dbReference type="FunFam" id="2.30.33.40:FF:000001">
    <property type="entry name" value="10 kDa chaperonin"/>
    <property type="match status" value="1"/>
</dbReference>
<keyword evidence="2 3" id="KW-0143">Chaperone</keyword>
<dbReference type="GO" id="GO:0051087">
    <property type="term" value="F:protein-folding chaperone binding"/>
    <property type="evidence" value="ECO:0007669"/>
    <property type="project" value="TreeGrafter"/>
</dbReference>
<comment type="caution">
    <text evidence="5">The sequence shown here is derived from an EMBL/GenBank/DDBJ whole genome shotgun (WGS) entry which is preliminary data.</text>
</comment>
<dbReference type="CDD" id="cd00320">
    <property type="entry name" value="cpn10"/>
    <property type="match status" value="1"/>
</dbReference>
<dbReference type="SUPFAM" id="SSF50129">
    <property type="entry name" value="GroES-like"/>
    <property type="match status" value="1"/>
</dbReference>
<dbReference type="InterPro" id="IPR011032">
    <property type="entry name" value="GroES-like_sf"/>
</dbReference>
<dbReference type="Pfam" id="PF00166">
    <property type="entry name" value="Cpn10"/>
    <property type="match status" value="1"/>
</dbReference>
<dbReference type="OrthoDB" id="9806791at2"/>
<keyword evidence="6" id="KW-1185">Reference proteome</keyword>
<dbReference type="PROSITE" id="PS00681">
    <property type="entry name" value="CHAPERONINS_CPN10"/>
    <property type="match status" value="1"/>
</dbReference>
<dbReference type="STRING" id="907348.TresaDRAFT_2676"/>
<evidence type="ECO:0000256" key="2">
    <source>
        <dbReference type="ARBA" id="ARBA00023186"/>
    </source>
</evidence>
<protein>
    <recommendedName>
        <fullName evidence="3">Co-chaperonin GroES</fullName>
    </recommendedName>
    <alternativeName>
        <fullName evidence="3">10 kDa chaperonin</fullName>
    </alternativeName>
    <alternativeName>
        <fullName evidence="3">Chaperonin-10</fullName>
        <shortName evidence="3">Cpn10</shortName>
    </alternativeName>
</protein>
<comment type="similarity">
    <text evidence="1 3 4">Belongs to the GroES chaperonin family.</text>
</comment>
<dbReference type="Proteomes" id="UP000003571">
    <property type="component" value="Unassembled WGS sequence"/>
</dbReference>
<dbReference type="eggNOG" id="COG0234">
    <property type="taxonomic scope" value="Bacteria"/>
</dbReference>
<dbReference type="PATRIC" id="fig|907348.3.peg.318"/>
<sequence>MKLRPLADRVLLKQEKAETKTASGIIIPETAQEKTQTATVEAVGPGTEKDKITVKVGDRVMYDKYAGTQVKVDGEDFLIVKNSDIIAVVEA</sequence>
<dbReference type="AlphaFoldDB" id="H7EHP6"/>
<dbReference type="InterPro" id="IPR020818">
    <property type="entry name" value="Chaperonin_GroES"/>
</dbReference>